<name>A0ABS8XZW1_9BURK</name>
<evidence type="ECO:0000313" key="1">
    <source>
        <dbReference type="EMBL" id="MCE4556795.1"/>
    </source>
</evidence>
<reference evidence="1 2" key="1">
    <citation type="submission" date="2021-12" db="EMBL/GenBank/DDBJ databases">
        <title>Genome seq of P8.</title>
        <authorList>
            <person name="Seo T."/>
        </authorList>
    </citation>
    <scope>NUCLEOTIDE SEQUENCE [LARGE SCALE GENOMIC DNA]</scope>
    <source>
        <strain evidence="1 2">P8</strain>
    </source>
</reference>
<evidence type="ECO:0000313" key="2">
    <source>
        <dbReference type="Proteomes" id="UP001200741"/>
    </source>
</evidence>
<protein>
    <submittedName>
        <fullName evidence="1">DUF6156 family protein</fullName>
    </submittedName>
</protein>
<dbReference type="EMBL" id="JAJTWU010000008">
    <property type="protein sequence ID" value="MCE4556795.1"/>
    <property type="molecule type" value="Genomic_DNA"/>
</dbReference>
<organism evidence="1 2">
    <name type="scientific">Pelomonas cellulosilytica</name>
    <dbReference type="NCBI Taxonomy" id="2906762"/>
    <lineage>
        <taxon>Bacteria</taxon>
        <taxon>Pseudomonadati</taxon>
        <taxon>Pseudomonadota</taxon>
        <taxon>Betaproteobacteria</taxon>
        <taxon>Burkholderiales</taxon>
        <taxon>Sphaerotilaceae</taxon>
        <taxon>Roseateles</taxon>
    </lineage>
</organism>
<dbReference type="RefSeq" id="WP_233373917.1">
    <property type="nucleotide sequence ID" value="NZ_JAJTWU010000008.1"/>
</dbReference>
<dbReference type="Pfam" id="PF19653">
    <property type="entry name" value="DUF6156"/>
    <property type="match status" value="1"/>
</dbReference>
<accession>A0ABS8XZW1</accession>
<dbReference type="Proteomes" id="UP001200741">
    <property type="component" value="Unassembled WGS sequence"/>
</dbReference>
<comment type="caution">
    <text evidence="1">The sequence shown here is derived from an EMBL/GenBank/DDBJ whole genome shotgun (WGS) entry which is preliminary data.</text>
</comment>
<proteinExistence type="predicted"/>
<sequence>MNTTDAETGTHWRYFLTYRGVRLPLQLVEELAPDAMRNRNTYFRAAYDAGGRMTLCEKLVYGDVELRHVYRWGDDGRLVEAEISVGDDEPQILTL</sequence>
<keyword evidence="2" id="KW-1185">Reference proteome</keyword>
<dbReference type="InterPro" id="IPR046154">
    <property type="entry name" value="DUF6156"/>
</dbReference>
<gene>
    <name evidence="1" type="ORF">LXT13_20555</name>
</gene>